<gene>
    <name evidence="2" type="ORF">PIB30_088168</name>
</gene>
<evidence type="ECO:0000256" key="1">
    <source>
        <dbReference type="SAM" id="MobiDB-lite"/>
    </source>
</evidence>
<keyword evidence="3" id="KW-1185">Reference proteome</keyword>
<dbReference type="EMBL" id="JASCZI010152621">
    <property type="protein sequence ID" value="MED6176429.1"/>
    <property type="molecule type" value="Genomic_DNA"/>
</dbReference>
<accession>A0ABU6VTS2</accession>
<organism evidence="2 3">
    <name type="scientific">Stylosanthes scabra</name>
    <dbReference type="NCBI Taxonomy" id="79078"/>
    <lineage>
        <taxon>Eukaryota</taxon>
        <taxon>Viridiplantae</taxon>
        <taxon>Streptophyta</taxon>
        <taxon>Embryophyta</taxon>
        <taxon>Tracheophyta</taxon>
        <taxon>Spermatophyta</taxon>
        <taxon>Magnoliopsida</taxon>
        <taxon>eudicotyledons</taxon>
        <taxon>Gunneridae</taxon>
        <taxon>Pentapetalae</taxon>
        <taxon>rosids</taxon>
        <taxon>fabids</taxon>
        <taxon>Fabales</taxon>
        <taxon>Fabaceae</taxon>
        <taxon>Papilionoideae</taxon>
        <taxon>50 kb inversion clade</taxon>
        <taxon>dalbergioids sensu lato</taxon>
        <taxon>Dalbergieae</taxon>
        <taxon>Pterocarpus clade</taxon>
        <taxon>Stylosanthes</taxon>
    </lineage>
</organism>
<feature type="non-terminal residue" evidence="2">
    <location>
        <position position="1"/>
    </location>
</feature>
<evidence type="ECO:0000313" key="3">
    <source>
        <dbReference type="Proteomes" id="UP001341840"/>
    </source>
</evidence>
<sequence length="115" mass="13737">GQSGNVTKWYLLALDVVMTLQPAIEFRRLQLTRQRWRSVQQLREKGDDWRSGSDSRLRESEVVPVSEGREKTKEREGRRVRVAVRERERERERRWRRVTVTVIDGDSSDQETEKL</sequence>
<comment type="caution">
    <text evidence="2">The sequence shown here is derived from an EMBL/GenBank/DDBJ whole genome shotgun (WGS) entry which is preliminary data.</text>
</comment>
<protein>
    <submittedName>
        <fullName evidence="2">Uncharacterized protein</fullName>
    </submittedName>
</protein>
<proteinExistence type="predicted"/>
<evidence type="ECO:0000313" key="2">
    <source>
        <dbReference type="EMBL" id="MED6176429.1"/>
    </source>
</evidence>
<name>A0ABU6VTS2_9FABA</name>
<feature type="region of interest" description="Disordered" evidence="1">
    <location>
        <begin position="44"/>
        <end position="76"/>
    </location>
</feature>
<dbReference type="Proteomes" id="UP001341840">
    <property type="component" value="Unassembled WGS sequence"/>
</dbReference>
<reference evidence="2 3" key="1">
    <citation type="journal article" date="2023" name="Plants (Basel)">
        <title>Bridging the Gap: Combining Genomics and Transcriptomics Approaches to Understand Stylosanthes scabra, an Orphan Legume from the Brazilian Caatinga.</title>
        <authorList>
            <person name="Ferreira-Neto J.R.C."/>
            <person name="da Silva M.D."/>
            <person name="Binneck E."/>
            <person name="de Melo N.F."/>
            <person name="da Silva R.H."/>
            <person name="de Melo A.L.T.M."/>
            <person name="Pandolfi V."/>
            <person name="Bustamante F.O."/>
            <person name="Brasileiro-Vidal A.C."/>
            <person name="Benko-Iseppon A.M."/>
        </authorList>
    </citation>
    <scope>NUCLEOTIDE SEQUENCE [LARGE SCALE GENOMIC DNA]</scope>
    <source>
        <tissue evidence="2">Leaves</tissue>
    </source>
</reference>